<comment type="caution">
    <text evidence="2">The sequence shown here is derived from an EMBL/GenBank/DDBJ whole genome shotgun (WGS) entry which is preliminary data.</text>
</comment>
<dbReference type="Gene3D" id="1.20.120.330">
    <property type="entry name" value="Nucleotidyltransferases domain 2"/>
    <property type="match status" value="1"/>
</dbReference>
<evidence type="ECO:0000313" key="3">
    <source>
        <dbReference type="Proteomes" id="UP001500393"/>
    </source>
</evidence>
<reference evidence="3" key="1">
    <citation type="journal article" date="2019" name="Int. J. Syst. Evol. Microbiol.">
        <title>The Global Catalogue of Microorganisms (GCM) 10K type strain sequencing project: providing services to taxonomists for standard genome sequencing and annotation.</title>
        <authorList>
            <consortium name="The Broad Institute Genomics Platform"/>
            <consortium name="The Broad Institute Genome Sequencing Center for Infectious Disease"/>
            <person name="Wu L."/>
            <person name="Ma J."/>
        </authorList>
    </citation>
    <scope>NUCLEOTIDE SEQUENCE [LARGE SCALE GENOMIC DNA]</scope>
    <source>
        <strain evidence="3">JCM 14969</strain>
    </source>
</reference>
<evidence type="ECO:0000313" key="2">
    <source>
        <dbReference type="EMBL" id="GAA1609241.1"/>
    </source>
</evidence>
<dbReference type="EMBL" id="BAAAOS010000056">
    <property type="protein sequence ID" value="GAA1609241.1"/>
    <property type="molecule type" value="Genomic_DNA"/>
</dbReference>
<dbReference type="Proteomes" id="UP001500393">
    <property type="component" value="Unassembled WGS sequence"/>
</dbReference>
<name>A0ABP4QFA1_9ACTN</name>
<dbReference type="RefSeq" id="WP_344221451.1">
    <property type="nucleotide sequence ID" value="NZ_BAAAOS010000056.1"/>
</dbReference>
<dbReference type="Pfam" id="PF05168">
    <property type="entry name" value="HEPN"/>
    <property type="match status" value="1"/>
</dbReference>
<organism evidence="2 3">
    <name type="scientific">Kribbella sancticallisti</name>
    <dbReference type="NCBI Taxonomy" id="460087"/>
    <lineage>
        <taxon>Bacteria</taxon>
        <taxon>Bacillati</taxon>
        <taxon>Actinomycetota</taxon>
        <taxon>Actinomycetes</taxon>
        <taxon>Propionibacteriales</taxon>
        <taxon>Kribbellaceae</taxon>
        <taxon>Kribbella</taxon>
    </lineage>
</organism>
<feature type="domain" description="HEPN" evidence="1">
    <location>
        <begin position="8"/>
        <end position="120"/>
    </location>
</feature>
<keyword evidence="3" id="KW-1185">Reference proteome</keyword>
<accession>A0ABP4QFA1</accession>
<dbReference type="InterPro" id="IPR007842">
    <property type="entry name" value="HEPN_dom"/>
</dbReference>
<sequence>MTALDDARAHLTKAREFLEAAELTNDLGLYNAAASNAVTSGINSKDAICLTLTGRTHKADNHAEAVAELKAAGSAGRESGSTFSRLLRLKSKSQYQSESVSPTDAAKSIEWASRLLETARSVARS</sequence>
<evidence type="ECO:0000259" key="1">
    <source>
        <dbReference type="Pfam" id="PF05168"/>
    </source>
</evidence>
<proteinExistence type="predicted"/>
<gene>
    <name evidence="2" type="ORF">GCM10009789_74650</name>
</gene>
<protein>
    <recommendedName>
        <fullName evidence="1">HEPN domain-containing protein</fullName>
    </recommendedName>
</protein>